<gene>
    <name evidence="2" type="ORF">OY187_22020</name>
</gene>
<keyword evidence="3" id="KW-1185">Reference proteome</keyword>
<protein>
    <submittedName>
        <fullName evidence="2">Sigma 54-interacting transcriptional regulator</fullName>
    </submittedName>
</protein>
<sequence length="368" mass="38243">MSDLDTTVSVIDAAARAHVPVLLWSDPGTGKSSVVRALAAADGVPVETVIGSQREPVDIAGWPVVTDGAVQTLALPDWAKTLVDANGGYLLLDEISTCSASVQAAMLTVALERVVGRTKLPDEVRIVAAANPPDRSAGGVDLTPPMANRFLHVDFAPTAEEWLTGMRSAFSSLPASRAVAADPLRKAEEVGAVCAYIEARPGQLHCYPDTDEAAGRAWPSRRSWEAMARVLAHLRRDDLAAISTVALGLVGDGAGSEFLEWRASMDLPAVAEVIADPSIVAWGSARPDQVWAVLSGVVAWAAAKGTRDAWNTAWGPLVEAATHGAPDVAGAAARDLSVAMPAGARPPASARRFRDVMIAAGLDTGSAA</sequence>
<dbReference type="SUPFAM" id="SSF52540">
    <property type="entry name" value="P-loop containing nucleoside triphosphate hydrolases"/>
    <property type="match status" value="1"/>
</dbReference>
<evidence type="ECO:0000259" key="1">
    <source>
        <dbReference type="Pfam" id="PF07728"/>
    </source>
</evidence>
<dbReference type="InterPro" id="IPR011704">
    <property type="entry name" value="ATPase_dyneun-rel_AAA"/>
</dbReference>
<dbReference type="EMBL" id="JAPQYE010000011">
    <property type="protein sequence ID" value="MCZ0730733.1"/>
    <property type="molecule type" value="Genomic_DNA"/>
</dbReference>
<dbReference type="Proteomes" id="UP001084650">
    <property type="component" value="Unassembled WGS sequence"/>
</dbReference>
<dbReference type="InterPro" id="IPR027417">
    <property type="entry name" value="P-loop_NTPase"/>
</dbReference>
<reference evidence="2" key="1">
    <citation type="submission" date="2022-12" db="EMBL/GenBank/DDBJ databases">
        <title>Whole genome sequence of Mycolicibacterium iranicum strain SBH312.</title>
        <authorList>
            <person name="Jani J."/>
            <person name="Arifin Mustapha Z."/>
            <person name="Ahmed K."/>
            <person name="Kai Ling C."/>
        </authorList>
    </citation>
    <scope>NUCLEOTIDE SEQUENCE</scope>
    <source>
        <strain evidence="2">SBH312</strain>
    </source>
</reference>
<name>A0ABT4HKL6_MYCIR</name>
<feature type="domain" description="ATPase dynein-related AAA" evidence="1">
    <location>
        <begin position="21"/>
        <end position="150"/>
    </location>
</feature>
<proteinExistence type="predicted"/>
<dbReference type="CDD" id="cd00009">
    <property type="entry name" value="AAA"/>
    <property type="match status" value="1"/>
</dbReference>
<organism evidence="2 3">
    <name type="scientific">Mycolicibacterium iranicum</name>
    <name type="common">Mycobacterium iranicum</name>
    <dbReference type="NCBI Taxonomy" id="912594"/>
    <lineage>
        <taxon>Bacteria</taxon>
        <taxon>Bacillati</taxon>
        <taxon>Actinomycetota</taxon>
        <taxon>Actinomycetes</taxon>
        <taxon>Mycobacteriales</taxon>
        <taxon>Mycobacteriaceae</taxon>
        <taxon>Mycolicibacterium</taxon>
    </lineage>
</organism>
<dbReference type="Pfam" id="PF07728">
    <property type="entry name" value="AAA_5"/>
    <property type="match status" value="1"/>
</dbReference>
<evidence type="ECO:0000313" key="2">
    <source>
        <dbReference type="EMBL" id="MCZ0730733.1"/>
    </source>
</evidence>
<comment type="caution">
    <text evidence="2">The sequence shown here is derived from an EMBL/GenBank/DDBJ whole genome shotgun (WGS) entry which is preliminary data.</text>
</comment>
<accession>A0ABT4HKL6</accession>
<dbReference type="RefSeq" id="WP_268787248.1">
    <property type="nucleotide sequence ID" value="NZ_JAPQYE010000011.1"/>
</dbReference>
<evidence type="ECO:0000313" key="3">
    <source>
        <dbReference type="Proteomes" id="UP001084650"/>
    </source>
</evidence>
<dbReference type="Gene3D" id="3.40.50.300">
    <property type="entry name" value="P-loop containing nucleotide triphosphate hydrolases"/>
    <property type="match status" value="1"/>
</dbReference>